<proteinExistence type="predicted"/>
<protein>
    <submittedName>
        <fullName evidence="1">Uncharacterized protein</fullName>
    </submittedName>
</protein>
<gene>
    <name evidence="1" type="ORF">A0J61_09352</name>
</gene>
<name>A0A1C7N1M5_9FUNG</name>
<comment type="caution">
    <text evidence="1">The sequence shown here is derived from an EMBL/GenBank/DDBJ whole genome shotgun (WGS) entry which is preliminary data.</text>
</comment>
<dbReference type="InParanoid" id="A0A1C7N1M5"/>
<dbReference type="Proteomes" id="UP000093000">
    <property type="component" value="Unassembled WGS sequence"/>
</dbReference>
<organism evidence="1 2">
    <name type="scientific">Choanephora cucurbitarum</name>
    <dbReference type="NCBI Taxonomy" id="101091"/>
    <lineage>
        <taxon>Eukaryota</taxon>
        <taxon>Fungi</taxon>
        <taxon>Fungi incertae sedis</taxon>
        <taxon>Mucoromycota</taxon>
        <taxon>Mucoromycotina</taxon>
        <taxon>Mucoromycetes</taxon>
        <taxon>Mucorales</taxon>
        <taxon>Mucorineae</taxon>
        <taxon>Choanephoraceae</taxon>
        <taxon>Choanephoroideae</taxon>
        <taxon>Choanephora</taxon>
    </lineage>
</organism>
<dbReference type="EMBL" id="LUGH01000830">
    <property type="protein sequence ID" value="OBZ82596.1"/>
    <property type="molecule type" value="Genomic_DNA"/>
</dbReference>
<accession>A0A1C7N1M5</accession>
<feature type="non-terminal residue" evidence="1">
    <location>
        <position position="1"/>
    </location>
</feature>
<sequence length="62" mass="5871">GIIDTGINVIGGLTGGTSSIVPAITSAPAVVATTSQPVLVATSTPNLIAPITNLFGGLLGGL</sequence>
<evidence type="ECO:0000313" key="1">
    <source>
        <dbReference type="EMBL" id="OBZ82596.1"/>
    </source>
</evidence>
<dbReference type="AlphaFoldDB" id="A0A1C7N1M5"/>
<reference evidence="1 2" key="1">
    <citation type="submission" date="2016-03" db="EMBL/GenBank/DDBJ databases">
        <title>Choanephora cucurbitarum.</title>
        <authorList>
            <person name="Min B."/>
            <person name="Park H."/>
            <person name="Park J.-H."/>
            <person name="Shin H.-D."/>
            <person name="Choi I.-G."/>
        </authorList>
    </citation>
    <scope>NUCLEOTIDE SEQUENCE [LARGE SCALE GENOMIC DNA]</scope>
    <source>
        <strain evidence="1 2">KUS-F28377</strain>
    </source>
</reference>
<evidence type="ECO:0000313" key="2">
    <source>
        <dbReference type="Proteomes" id="UP000093000"/>
    </source>
</evidence>
<keyword evidence="2" id="KW-1185">Reference proteome</keyword>